<keyword evidence="2" id="KW-1185">Reference proteome</keyword>
<name>A0A7X2P4W5_9FIRM</name>
<gene>
    <name evidence="1" type="ORF">FYJ57_12735</name>
</gene>
<dbReference type="RefSeq" id="WP_154432929.1">
    <property type="nucleotide sequence ID" value="NZ_VUMS01000030.1"/>
</dbReference>
<dbReference type="AlphaFoldDB" id="A0A7X2P4W5"/>
<organism evidence="1 2">
    <name type="scientific">Oliverpabstia intestinalis</name>
    <dbReference type="NCBI Taxonomy" id="2606633"/>
    <lineage>
        <taxon>Bacteria</taxon>
        <taxon>Bacillati</taxon>
        <taxon>Bacillota</taxon>
        <taxon>Clostridia</taxon>
        <taxon>Lachnospirales</taxon>
        <taxon>Lachnospiraceae</taxon>
        <taxon>Oliverpabstia</taxon>
    </lineage>
</organism>
<dbReference type="Proteomes" id="UP000440513">
    <property type="component" value="Unassembled WGS sequence"/>
</dbReference>
<sequence>MYIEHHDLDPYPIPKEKSPLYINEPWLVDGSIIRDLGDNKEPEPQEDNIRVYVPLDLNRKAILRRLDDIIMRYDEANEENESDFMFEVERLISQIEIYDQVWFVRHMPEDRKHSAEAKLLVKDFIAALEEIPDGCAETFPFELIEDLRREYFPN</sequence>
<protein>
    <submittedName>
        <fullName evidence="1">Uncharacterized protein</fullName>
    </submittedName>
</protein>
<reference evidence="1 2" key="1">
    <citation type="submission" date="2019-08" db="EMBL/GenBank/DDBJ databases">
        <title>In-depth cultivation of the pig gut microbiome towards novel bacterial diversity and tailored functional studies.</title>
        <authorList>
            <person name="Wylensek D."/>
            <person name="Hitch T.C.A."/>
            <person name="Clavel T."/>
        </authorList>
    </citation>
    <scope>NUCLEOTIDE SEQUENCE [LARGE SCALE GENOMIC DNA]</scope>
    <source>
        <strain evidence="1 2">BSM-380-WT-5A</strain>
    </source>
</reference>
<evidence type="ECO:0000313" key="1">
    <source>
        <dbReference type="EMBL" id="MST67559.1"/>
    </source>
</evidence>
<accession>A0A7X2P4W5</accession>
<comment type="caution">
    <text evidence="1">The sequence shown here is derived from an EMBL/GenBank/DDBJ whole genome shotgun (WGS) entry which is preliminary data.</text>
</comment>
<evidence type="ECO:0000313" key="2">
    <source>
        <dbReference type="Proteomes" id="UP000440513"/>
    </source>
</evidence>
<dbReference type="EMBL" id="VUMS01000030">
    <property type="protein sequence ID" value="MST67559.1"/>
    <property type="molecule type" value="Genomic_DNA"/>
</dbReference>
<proteinExistence type="predicted"/>